<dbReference type="AlphaFoldDB" id="A0AAV7BVY9"/>
<name>A0AAV7BVY9_ENGPU</name>
<accession>A0AAV7BVY9</accession>
<dbReference type="Proteomes" id="UP000824782">
    <property type="component" value="Unassembled WGS sequence"/>
</dbReference>
<dbReference type="EMBL" id="WNYA01000004">
    <property type="protein sequence ID" value="KAG8576897.1"/>
    <property type="molecule type" value="Genomic_DNA"/>
</dbReference>
<proteinExistence type="predicted"/>
<evidence type="ECO:0000313" key="2">
    <source>
        <dbReference type="Proteomes" id="UP000824782"/>
    </source>
</evidence>
<organism evidence="1 2">
    <name type="scientific">Engystomops pustulosus</name>
    <name type="common">Tungara frog</name>
    <name type="synonym">Physalaemus pustulosus</name>
    <dbReference type="NCBI Taxonomy" id="76066"/>
    <lineage>
        <taxon>Eukaryota</taxon>
        <taxon>Metazoa</taxon>
        <taxon>Chordata</taxon>
        <taxon>Craniata</taxon>
        <taxon>Vertebrata</taxon>
        <taxon>Euteleostomi</taxon>
        <taxon>Amphibia</taxon>
        <taxon>Batrachia</taxon>
        <taxon>Anura</taxon>
        <taxon>Neobatrachia</taxon>
        <taxon>Hyloidea</taxon>
        <taxon>Leptodactylidae</taxon>
        <taxon>Leiuperinae</taxon>
        <taxon>Engystomops</taxon>
    </lineage>
</organism>
<comment type="caution">
    <text evidence="1">The sequence shown here is derived from an EMBL/GenBank/DDBJ whole genome shotgun (WGS) entry which is preliminary data.</text>
</comment>
<gene>
    <name evidence="1" type="ORF">GDO81_010012</name>
</gene>
<keyword evidence="2" id="KW-1185">Reference proteome</keyword>
<reference evidence="1" key="1">
    <citation type="thesis" date="2020" institute="ProQuest LLC" country="789 East Eisenhower Parkway, Ann Arbor, MI, USA">
        <title>Comparative Genomics and Chromosome Evolution.</title>
        <authorList>
            <person name="Mudd A.B."/>
        </authorList>
    </citation>
    <scope>NUCLEOTIDE SEQUENCE</scope>
    <source>
        <strain evidence="1">237g6f4</strain>
        <tissue evidence="1">Blood</tissue>
    </source>
</reference>
<sequence length="88" mass="10007">MPTVLETMLIQWSIRDQYHLSSLLISSPEMSHPFITIKSNLITSTSGLLKIQPNLPNPSMKTLNTIESLIQHVSRKHRTKQSNTIIPE</sequence>
<evidence type="ECO:0000313" key="1">
    <source>
        <dbReference type="EMBL" id="KAG8576897.1"/>
    </source>
</evidence>
<protein>
    <submittedName>
        <fullName evidence="1">Uncharacterized protein</fullName>
    </submittedName>
</protein>